<organism evidence="2">
    <name type="scientific">Brassica cretica</name>
    <name type="common">Mustard</name>
    <dbReference type="NCBI Taxonomy" id="69181"/>
    <lineage>
        <taxon>Eukaryota</taxon>
        <taxon>Viridiplantae</taxon>
        <taxon>Streptophyta</taxon>
        <taxon>Embryophyta</taxon>
        <taxon>Tracheophyta</taxon>
        <taxon>Spermatophyta</taxon>
        <taxon>Magnoliopsida</taxon>
        <taxon>eudicotyledons</taxon>
        <taxon>Gunneridae</taxon>
        <taxon>Pentapetalae</taxon>
        <taxon>rosids</taxon>
        <taxon>malvids</taxon>
        <taxon>Brassicales</taxon>
        <taxon>Brassicaceae</taxon>
        <taxon>Brassiceae</taxon>
        <taxon>Brassica</taxon>
    </lineage>
</organism>
<reference evidence="3" key="1">
    <citation type="submission" date="2019-12" db="EMBL/GenBank/DDBJ databases">
        <title>Genome sequencing and annotation of Brassica cretica.</title>
        <authorList>
            <person name="Studholme D.J."/>
            <person name="Sarris P."/>
        </authorList>
    </citation>
    <scope>NUCLEOTIDE SEQUENCE</scope>
    <source>
        <strain evidence="3">PFS-109/04</strain>
        <tissue evidence="3">Leaf</tissue>
    </source>
</reference>
<feature type="compositionally biased region" description="Basic and acidic residues" evidence="1">
    <location>
        <begin position="87"/>
        <end position="100"/>
    </location>
</feature>
<comment type="caution">
    <text evidence="2">The sequence shown here is derived from an EMBL/GenBank/DDBJ whole genome shotgun (WGS) entry which is preliminary data.</text>
</comment>
<dbReference type="EMBL" id="QGKX02002183">
    <property type="protein sequence ID" value="KAF3489811.1"/>
    <property type="molecule type" value="Genomic_DNA"/>
</dbReference>
<protein>
    <submittedName>
        <fullName evidence="2">Uncharacterized protein</fullName>
    </submittedName>
</protein>
<feature type="compositionally biased region" description="Basic and acidic residues" evidence="1">
    <location>
        <begin position="66"/>
        <end position="80"/>
    </location>
</feature>
<evidence type="ECO:0000313" key="3">
    <source>
        <dbReference type="EMBL" id="KAF3489811.1"/>
    </source>
</evidence>
<feature type="compositionally biased region" description="Basic residues" evidence="1">
    <location>
        <begin position="115"/>
        <end position="129"/>
    </location>
</feature>
<proteinExistence type="predicted"/>
<sequence>MERFYKMILKNGQPTIEKSMAEIRTLYIAFHSRKQFYTCRWWVDMFHERPPRASTHTDNSSYKRLRVNEPPKLSNREKNRACLTQTPRRDQKPTSHDHRQPRPRQGGVRRRDFHSASSRHRPSKGLKEP</sequence>
<accession>A0A3N6TI66</accession>
<dbReference type="AlphaFoldDB" id="A0A3N6TI66"/>
<name>A0A3N6TI66_BRACR</name>
<reference evidence="2" key="2">
    <citation type="submission" date="2019-12" db="EMBL/GenBank/DDBJ databases">
        <title>Genome sequencing and annotation of Brassica cretica.</title>
        <authorList>
            <person name="Studholme D.J."/>
            <person name="Sarris P.F."/>
        </authorList>
    </citation>
    <scope>NUCLEOTIDE SEQUENCE</scope>
    <source>
        <strain evidence="2">PFS-102/07</strain>
        <tissue evidence="2">Leaf</tissue>
    </source>
</reference>
<gene>
    <name evidence="3" type="ORF">F2Q69_00053237</name>
    <name evidence="2" type="ORF">F2Q70_00029970</name>
</gene>
<evidence type="ECO:0000313" key="2">
    <source>
        <dbReference type="EMBL" id="KAF2531287.1"/>
    </source>
</evidence>
<dbReference type="EMBL" id="QGKY02002305">
    <property type="protein sequence ID" value="KAF2531287.1"/>
    <property type="molecule type" value="Genomic_DNA"/>
</dbReference>
<feature type="region of interest" description="Disordered" evidence="1">
    <location>
        <begin position="50"/>
        <end position="129"/>
    </location>
</feature>
<dbReference type="Proteomes" id="UP000712600">
    <property type="component" value="Unassembled WGS sequence"/>
</dbReference>
<evidence type="ECO:0000256" key="1">
    <source>
        <dbReference type="SAM" id="MobiDB-lite"/>
    </source>
</evidence>